<dbReference type="RefSeq" id="XP_052943587.1">
    <property type="nucleotide sequence ID" value="XM_053087593.1"/>
</dbReference>
<accession>A0AA38LS57</accession>
<evidence type="ECO:0000313" key="2">
    <source>
        <dbReference type="EMBL" id="KAI9633810.1"/>
    </source>
</evidence>
<dbReference type="InterPro" id="IPR050231">
    <property type="entry name" value="Iron_ascorbate_oxido_reductase"/>
</dbReference>
<evidence type="ECO:0000313" key="3">
    <source>
        <dbReference type="Proteomes" id="UP001164286"/>
    </source>
</evidence>
<dbReference type="InterPro" id="IPR044861">
    <property type="entry name" value="IPNS-like_FE2OG_OXY"/>
</dbReference>
<dbReference type="AlphaFoldDB" id="A0AA38LS57"/>
<dbReference type="SUPFAM" id="SSF51197">
    <property type="entry name" value="Clavaminate synthase-like"/>
    <property type="match status" value="1"/>
</dbReference>
<comment type="caution">
    <text evidence="2">The sequence shown here is derived from an EMBL/GenBank/DDBJ whole genome shotgun (WGS) entry which is preliminary data.</text>
</comment>
<name>A0AA38LS57_9TREE</name>
<dbReference type="Gene3D" id="2.60.120.330">
    <property type="entry name" value="B-lactam Antibiotic, Isopenicillin N Synthase, Chain"/>
    <property type="match status" value="2"/>
</dbReference>
<evidence type="ECO:0000259" key="1">
    <source>
        <dbReference type="Pfam" id="PF03171"/>
    </source>
</evidence>
<gene>
    <name evidence="2" type="ORF">MKK02DRAFT_28574</name>
</gene>
<dbReference type="GeneID" id="77726798"/>
<protein>
    <submittedName>
        <fullName evidence="2">Clavaminate synthase-like protein</fullName>
    </submittedName>
</protein>
<organism evidence="2 3">
    <name type="scientific">Dioszegia hungarica</name>
    <dbReference type="NCBI Taxonomy" id="4972"/>
    <lineage>
        <taxon>Eukaryota</taxon>
        <taxon>Fungi</taxon>
        <taxon>Dikarya</taxon>
        <taxon>Basidiomycota</taxon>
        <taxon>Agaricomycotina</taxon>
        <taxon>Tremellomycetes</taxon>
        <taxon>Tremellales</taxon>
        <taxon>Bulleribasidiaceae</taxon>
        <taxon>Dioszegia</taxon>
    </lineage>
</organism>
<keyword evidence="3" id="KW-1185">Reference proteome</keyword>
<dbReference type="Proteomes" id="UP001164286">
    <property type="component" value="Unassembled WGS sequence"/>
</dbReference>
<dbReference type="Pfam" id="PF03171">
    <property type="entry name" value="2OG-FeII_Oxy"/>
    <property type="match status" value="1"/>
</dbReference>
<reference evidence="2" key="1">
    <citation type="journal article" date="2022" name="G3 (Bethesda)">
        <title>High quality genome of the basidiomycete yeast Dioszegia hungarica PDD-24b-2 isolated from cloud water.</title>
        <authorList>
            <person name="Jarrige D."/>
            <person name="Haridas S."/>
            <person name="Bleykasten-Grosshans C."/>
            <person name="Joly M."/>
            <person name="Nadalig T."/>
            <person name="Sancelme M."/>
            <person name="Vuilleumier S."/>
            <person name="Grigoriev I.V."/>
            <person name="Amato P."/>
            <person name="Bringel F."/>
        </authorList>
    </citation>
    <scope>NUCLEOTIDE SEQUENCE</scope>
    <source>
        <strain evidence="2">PDD-24b-2</strain>
    </source>
</reference>
<dbReference type="InterPro" id="IPR027443">
    <property type="entry name" value="IPNS-like_sf"/>
</dbReference>
<dbReference type="EMBL" id="JAKWFO010000008">
    <property type="protein sequence ID" value="KAI9633810.1"/>
    <property type="molecule type" value="Genomic_DNA"/>
</dbReference>
<sequence length="352" mass="39774">MSPIALTETDHRVPAKLAPWVEPPVTAENLPWADLESIDLRLLDRQDPAVRAQLVASAKKALTVDGFLFVTGTGVTDETLRRNLAIAQYAISGIPSGDKAPFAAKLEDGSYKGYKLRGICKKEGGVPDNLEHYNLESSSFESPEGQHPPQLLPYLPEIRAFAEHTYYHTGALGAACQRFMGYFPRTKEDEAATEGIWSKGHTDYNSISLLYSQPITALQILTNDDEWRWVKHVQGAVVVNTADALQFLTCGLFKATRHRVMRPPNDQADIIRYILMYFARVHRDLPLNPIWDSPLVAKLGKNAFQDRIDAGGQAPTQDEWLRERIKRTGNELYDQTRSRRTARWWRTSWVTK</sequence>
<proteinExistence type="predicted"/>
<dbReference type="PANTHER" id="PTHR47990">
    <property type="entry name" value="2-OXOGLUTARATE (2OG) AND FE(II)-DEPENDENT OXYGENASE SUPERFAMILY PROTEIN-RELATED"/>
    <property type="match status" value="1"/>
</dbReference>
<feature type="domain" description="Isopenicillin N synthase-like Fe(2+) 2OG dioxygenase" evidence="1">
    <location>
        <begin position="182"/>
        <end position="279"/>
    </location>
</feature>